<dbReference type="InterPro" id="IPR028087">
    <property type="entry name" value="Tad_N"/>
</dbReference>
<protein>
    <submittedName>
        <fullName evidence="3">Pilus assembly protein TadG</fullName>
    </submittedName>
</protein>
<evidence type="ECO:0000313" key="3">
    <source>
        <dbReference type="EMBL" id="KRP90368.1"/>
    </source>
</evidence>
<proteinExistence type="predicted"/>
<dbReference type="Proteomes" id="UP000051380">
    <property type="component" value="Unassembled WGS sequence"/>
</dbReference>
<dbReference type="AlphaFoldDB" id="A0A0R3BY73"/>
<dbReference type="Pfam" id="PF13400">
    <property type="entry name" value="Tad"/>
    <property type="match status" value="1"/>
</dbReference>
<dbReference type="EMBL" id="LJYF01000035">
    <property type="protein sequence ID" value="KRP90368.1"/>
    <property type="molecule type" value="Genomic_DNA"/>
</dbReference>
<accession>A0A0R3BY73</accession>
<feature type="transmembrane region" description="Helical" evidence="1">
    <location>
        <begin position="25"/>
        <end position="46"/>
    </location>
</feature>
<sequence length="453" mass="48803">MSGLPLVSRLGRQLARFAAAEQGNIAVIFAIALVPVLSFVGAAIDYSRAAQARTAMQSALDSTALMLSRDLSAGTISTSQISTKAQSYFNALFTDTKTLPSVSVGATYNASTSIGSTIQLTGTGTYTTSFMKIAGFPTLDVGTSSTSAWGLTRMRVALVLDVTGSMAYDDKMPAMKTAAKNLVDQLSALAKTNGDVYISIVPFAKDVNVGSNNYTKSWIDWSDWEAVNGTCSNTSYTRQWTCVNNGKIWTPRNHNTWNGCVTDRDQDYDTKNTTPVSSNSATLFPAEQYSYCNSSNSAYIQPVMPLSYDWTSLKSLIDKLVPTGNTNQGIGLAWGWMTLSMGDPMNAPAKDTNYTYKDAIVLLSDGLNTQNRWYSGASQIDARQKVLCDNAKAQPNNITIYTVQVNTGGDPTSSVLQYCASGSDKFYLVTSASQTVSVFKDIGTSLSKLRVAR</sequence>
<dbReference type="OrthoDB" id="7522752at2"/>
<gene>
    <name evidence="3" type="ORF">AOQ72_35865</name>
</gene>
<dbReference type="SUPFAM" id="SSF53300">
    <property type="entry name" value="vWA-like"/>
    <property type="match status" value="1"/>
</dbReference>
<keyword evidence="1" id="KW-0472">Membrane</keyword>
<comment type="caution">
    <text evidence="3">The sequence shown here is derived from an EMBL/GenBank/DDBJ whole genome shotgun (WGS) entry which is preliminary data.</text>
</comment>
<keyword evidence="1" id="KW-1133">Transmembrane helix</keyword>
<reference evidence="3 4" key="1">
    <citation type="submission" date="2015-09" db="EMBL/GenBank/DDBJ databases">
        <title>Draft Genome Sequence of the Strain BR 3267 (Bradyrhizobium yuanmingense) recommended as inoculant for cowpea in Brazil.</title>
        <authorList>
            <person name="Simoes-Araujo J.L."/>
            <person name="Zilli J.E."/>
        </authorList>
    </citation>
    <scope>NUCLEOTIDE SEQUENCE [LARGE SCALE GENOMIC DNA]</scope>
    <source>
        <strain evidence="3 4">BR3267</strain>
    </source>
</reference>
<dbReference type="InterPro" id="IPR036465">
    <property type="entry name" value="vWFA_dom_sf"/>
</dbReference>
<feature type="domain" description="Putative Flp pilus-assembly TadG-like N-terminal" evidence="2">
    <location>
        <begin position="23"/>
        <end position="65"/>
    </location>
</feature>
<dbReference type="STRING" id="108015.GA0061099_1005716"/>
<keyword evidence="1" id="KW-0812">Transmembrane</keyword>
<evidence type="ECO:0000259" key="2">
    <source>
        <dbReference type="Pfam" id="PF13400"/>
    </source>
</evidence>
<evidence type="ECO:0000313" key="4">
    <source>
        <dbReference type="Proteomes" id="UP000051380"/>
    </source>
</evidence>
<dbReference type="RefSeq" id="WP_057029802.1">
    <property type="nucleotide sequence ID" value="NZ_LJYF01000035.1"/>
</dbReference>
<name>A0A0R3BY73_9BRAD</name>
<evidence type="ECO:0000256" key="1">
    <source>
        <dbReference type="SAM" id="Phobius"/>
    </source>
</evidence>
<organism evidence="3 4">
    <name type="scientific">Bradyrhizobium yuanmingense</name>
    <dbReference type="NCBI Taxonomy" id="108015"/>
    <lineage>
        <taxon>Bacteria</taxon>
        <taxon>Pseudomonadati</taxon>
        <taxon>Pseudomonadota</taxon>
        <taxon>Alphaproteobacteria</taxon>
        <taxon>Hyphomicrobiales</taxon>
        <taxon>Nitrobacteraceae</taxon>
        <taxon>Bradyrhizobium</taxon>
    </lineage>
</organism>
<dbReference type="Gene3D" id="3.40.50.410">
    <property type="entry name" value="von Willebrand factor, type A domain"/>
    <property type="match status" value="2"/>
</dbReference>
<dbReference type="CDD" id="cd00198">
    <property type="entry name" value="vWFA"/>
    <property type="match status" value="1"/>
</dbReference>